<evidence type="ECO:0000256" key="1">
    <source>
        <dbReference type="SAM" id="MobiDB-lite"/>
    </source>
</evidence>
<evidence type="ECO:0000313" key="3">
    <source>
        <dbReference type="EMBL" id="CAI2374418.1"/>
    </source>
</evidence>
<accession>A0AAD1XKJ7</accession>
<feature type="compositionally biased region" description="Polar residues" evidence="1">
    <location>
        <begin position="268"/>
        <end position="281"/>
    </location>
</feature>
<feature type="region of interest" description="Disordered" evidence="1">
    <location>
        <begin position="189"/>
        <end position="209"/>
    </location>
</feature>
<dbReference type="Proteomes" id="UP001295684">
    <property type="component" value="Unassembled WGS sequence"/>
</dbReference>
<organism evidence="3 4">
    <name type="scientific">Euplotes crassus</name>
    <dbReference type="NCBI Taxonomy" id="5936"/>
    <lineage>
        <taxon>Eukaryota</taxon>
        <taxon>Sar</taxon>
        <taxon>Alveolata</taxon>
        <taxon>Ciliophora</taxon>
        <taxon>Intramacronucleata</taxon>
        <taxon>Spirotrichea</taxon>
        <taxon>Hypotrichia</taxon>
        <taxon>Euplotida</taxon>
        <taxon>Euplotidae</taxon>
        <taxon>Moneuplotes</taxon>
    </lineage>
</organism>
<dbReference type="SMART" id="SM00239">
    <property type="entry name" value="C2"/>
    <property type="match status" value="1"/>
</dbReference>
<dbReference type="Gene3D" id="2.60.40.150">
    <property type="entry name" value="C2 domain"/>
    <property type="match status" value="1"/>
</dbReference>
<name>A0AAD1XKJ7_EUPCR</name>
<reference evidence="3" key="1">
    <citation type="submission" date="2023-07" db="EMBL/GenBank/DDBJ databases">
        <authorList>
            <consortium name="AG Swart"/>
            <person name="Singh M."/>
            <person name="Singh A."/>
            <person name="Seah K."/>
            <person name="Emmerich C."/>
        </authorList>
    </citation>
    <scope>NUCLEOTIDE SEQUENCE</scope>
    <source>
        <strain evidence="3">DP1</strain>
    </source>
</reference>
<protein>
    <recommendedName>
        <fullName evidence="2">C2 domain-containing protein</fullName>
    </recommendedName>
</protein>
<dbReference type="PANTHER" id="PTHR47052">
    <property type="entry name" value="CONSERVED SERINE PROLINE-RICH PROTEIN (AFU_ORTHOLOGUE AFUA_2G01790)"/>
    <property type="match status" value="1"/>
</dbReference>
<dbReference type="InterPro" id="IPR035892">
    <property type="entry name" value="C2_domain_sf"/>
</dbReference>
<dbReference type="PRINTS" id="PR01217">
    <property type="entry name" value="PRICHEXTENSN"/>
</dbReference>
<dbReference type="AlphaFoldDB" id="A0AAD1XKJ7"/>
<dbReference type="PANTHER" id="PTHR47052:SF3">
    <property type="entry name" value="INGRESSION PROTEIN 1"/>
    <property type="match status" value="1"/>
</dbReference>
<dbReference type="InterPro" id="IPR052981">
    <property type="entry name" value="Ingression_C2_domain"/>
</dbReference>
<feature type="region of interest" description="Disordered" evidence="1">
    <location>
        <begin position="231"/>
        <end position="328"/>
    </location>
</feature>
<evidence type="ECO:0000259" key="2">
    <source>
        <dbReference type="PROSITE" id="PS50004"/>
    </source>
</evidence>
<gene>
    <name evidence="3" type="ORF">ECRASSUSDP1_LOCUS15770</name>
</gene>
<comment type="caution">
    <text evidence="3">The sequence shown here is derived from an EMBL/GenBank/DDBJ whole genome shotgun (WGS) entry which is preliminary data.</text>
</comment>
<feature type="domain" description="C2" evidence="2">
    <location>
        <begin position="1"/>
        <end position="99"/>
    </location>
</feature>
<dbReference type="PROSITE" id="PS50004">
    <property type="entry name" value="C2"/>
    <property type="match status" value="1"/>
</dbReference>
<feature type="compositionally biased region" description="Polar residues" evidence="1">
    <location>
        <begin position="248"/>
        <end position="261"/>
    </location>
</feature>
<sequence length="328" mass="33927">MAKLVIEPKTARLYRDTEMFGKMDPFIKFKCGSQKKKTKTHNSGGKNPRWNDVITMGCFGCKSLTITVYDEDTFSNDKVGTYTLPISEIQAQGIYKDWIKLMYKGKVAGELYLEITYMDKTPGGSSVGGAPAMYAPFPGSAGMYAPPPGGAGMYAPPPGSAGMYAPSPAPATAPTYHAPPGAPTYYPPPSAGSIAPPATAPTPPSFSTAPPAFPAAPGYSAGYPGGYSPAPSTAPASGHLPPSHVSGYASSPSAPIQTMPSSEAPAESNYSYSALPTTGPHSSAPIPAEPMTQAPPATGYPSITPTVYTAAPTPAPAPTFHSPHYPSQ</sequence>
<evidence type="ECO:0000313" key="4">
    <source>
        <dbReference type="Proteomes" id="UP001295684"/>
    </source>
</evidence>
<dbReference type="SUPFAM" id="SSF49562">
    <property type="entry name" value="C2 domain (Calcium/lipid-binding domain, CaLB)"/>
    <property type="match status" value="1"/>
</dbReference>
<dbReference type="Pfam" id="PF00168">
    <property type="entry name" value="C2"/>
    <property type="match status" value="1"/>
</dbReference>
<keyword evidence="4" id="KW-1185">Reference proteome</keyword>
<dbReference type="EMBL" id="CAMPGE010015819">
    <property type="protein sequence ID" value="CAI2374418.1"/>
    <property type="molecule type" value="Genomic_DNA"/>
</dbReference>
<dbReference type="InterPro" id="IPR000008">
    <property type="entry name" value="C2_dom"/>
</dbReference>
<proteinExistence type="predicted"/>